<dbReference type="InterPro" id="IPR051369">
    <property type="entry name" value="GST_Theta"/>
</dbReference>
<dbReference type="PROSITE" id="PS50404">
    <property type="entry name" value="GST_NTER"/>
    <property type="match status" value="1"/>
</dbReference>
<accession>A0A8K1CQR4</accession>
<comment type="subcellular location">
    <subcellularLocation>
        <location evidence="1">Cytoplasm</location>
    </subcellularLocation>
</comment>
<organism evidence="6 7">
    <name type="scientific">Pythium oligandrum</name>
    <name type="common">Mycoparasitic fungus</name>
    <dbReference type="NCBI Taxonomy" id="41045"/>
    <lineage>
        <taxon>Eukaryota</taxon>
        <taxon>Sar</taxon>
        <taxon>Stramenopiles</taxon>
        <taxon>Oomycota</taxon>
        <taxon>Peronosporomycetes</taxon>
        <taxon>Pythiales</taxon>
        <taxon>Pythiaceae</taxon>
        <taxon>Pythium</taxon>
    </lineage>
</organism>
<dbReference type="PANTHER" id="PTHR43917">
    <property type="match status" value="1"/>
</dbReference>
<dbReference type="InterPro" id="IPR004046">
    <property type="entry name" value="GST_C"/>
</dbReference>
<feature type="domain" description="GST N-terminal" evidence="4">
    <location>
        <begin position="1"/>
        <end position="82"/>
    </location>
</feature>
<dbReference type="PANTHER" id="PTHR43917:SF8">
    <property type="entry name" value="GH16740P-RELATED"/>
    <property type="match status" value="1"/>
</dbReference>
<feature type="domain" description="GST C-terminal" evidence="5">
    <location>
        <begin position="87"/>
        <end position="220"/>
    </location>
</feature>
<dbReference type="AlphaFoldDB" id="A0A8K1CQR4"/>
<dbReference type="SUPFAM" id="SSF52833">
    <property type="entry name" value="Thioredoxin-like"/>
    <property type="match status" value="1"/>
</dbReference>
<dbReference type="GO" id="GO:0006749">
    <property type="term" value="P:glutathione metabolic process"/>
    <property type="evidence" value="ECO:0007669"/>
    <property type="project" value="TreeGrafter"/>
</dbReference>
<dbReference type="InterPro" id="IPR036282">
    <property type="entry name" value="Glutathione-S-Trfase_C_sf"/>
</dbReference>
<evidence type="ECO:0000259" key="5">
    <source>
        <dbReference type="PROSITE" id="PS50405"/>
    </source>
</evidence>
<dbReference type="SFLD" id="SFLDS00019">
    <property type="entry name" value="Glutathione_Transferase_(cytos"/>
    <property type="match status" value="1"/>
</dbReference>
<evidence type="ECO:0000259" key="4">
    <source>
        <dbReference type="PROSITE" id="PS50404"/>
    </source>
</evidence>
<name>A0A8K1CQR4_PYTOL</name>
<dbReference type="InterPro" id="IPR036249">
    <property type="entry name" value="Thioredoxin-like_sf"/>
</dbReference>
<dbReference type="Gene3D" id="1.20.1050.10">
    <property type="match status" value="1"/>
</dbReference>
<evidence type="ECO:0000256" key="3">
    <source>
        <dbReference type="RuleBase" id="RU003494"/>
    </source>
</evidence>
<comment type="similarity">
    <text evidence="3">Belongs to the GST superfamily.</text>
</comment>
<evidence type="ECO:0000313" key="7">
    <source>
        <dbReference type="Proteomes" id="UP000794436"/>
    </source>
</evidence>
<protein>
    <recommendedName>
        <fullName evidence="8">Glutathione S-transferase</fullName>
    </recommendedName>
</protein>
<dbReference type="GO" id="GO:0005737">
    <property type="term" value="C:cytoplasm"/>
    <property type="evidence" value="ECO:0007669"/>
    <property type="project" value="UniProtKB-SubCell"/>
</dbReference>
<dbReference type="FunFam" id="3.40.30.10:FF:000295">
    <property type="entry name" value="Glutathione S-transferase unclassified 1"/>
    <property type="match status" value="1"/>
</dbReference>
<dbReference type="InterPro" id="IPR010987">
    <property type="entry name" value="Glutathione-S-Trfase_C-like"/>
</dbReference>
<proteinExistence type="inferred from homology"/>
<keyword evidence="2" id="KW-0963">Cytoplasm</keyword>
<dbReference type="Gene3D" id="3.40.30.10">
    <property type="entry name" value="Glutaredoxin"/>
    <property type="match status" value="1"/>
</dbReference>
<reference evidence="6" key="1">
    <citation type="submission" date="2019-03" db="EMBL/GenBank/DDBJ databases">
        <title>Long read genome sequence of the mycoparasitic Pythium oligandrum ATCC 38472 isolated from sugarbeet rhizosphere.</title>
        <authorList>
            <person name="Gaulin E."/>
        </authorList>
    </citation>
    <scope>NUCLEOTIDE SEQUENCE</scope>
    <source>
        <strain evidence="6">ATCC 38472_TT</strain>
    </source>
</reference>
<sequence>MPLKLYANFISQPSRAVAWLLAVKNVDYELVRMDFGSPLFKSEEFLAMNPNGFIPVIKDEDFTLFESNAILTYLADKYGWEDVYPKDLQTRAKINEYLHWHHTTVREFTNRILDPFISKALGSASDEDREHVKNAPKLIAKYTSILEKFFATDLDFVARTSEPSVADYALYCEYDQLDSMGLLNLAAFPKTTAWLERMKKVSKHDELREEMNGAFGKRGIYAHV</sequence>
<dbReference type="EMBL" id="SPLM01000003">
    <property type="protein sequence ID" value="TMW68077.1"/>
    <property type="molecule type" value="Genomic_DNA"/>
</dbReference>
<comment type="caution">
    <text evidence="6">The sequence shown here is derived from an EMBL/GenBank/DDBJ whole genome shotgun (WGS) entry which is preliminary data.</text>
</comment>
<gene>
    <name evidence="6" type="ORF">Poli38472_007749</name>
</gene>
<evidence type="ECO:0000313" key="6">
    <source>
        <dbReference type="EMBL" id="TMW68077.1"/>
    </source>
</evidence>
<evidence type="ECO:0000256" key="1">
    <source>
        <dbReference type="ARBA" id="ARBA00004496"/>
    </source>
</evidence>
<dbReference type="GO" id="GO:0004364">
    <property type="term" value="F:glutathione transferase activity"/>
    <property type="evidence" value="ECO:0007669"/>
    <property type="project" value="TreeGrafter"/>
</dbReference>
<dbReference type="OrthoDB" id="2309723at2759"/>
<dbReference type="InterPro" id="IPR040079">
    <property type="entry name" value="Glutathione_S-Trfase"/>
</dbReference>
<dbReference type="PROSITE" id="PS50405">
    <property type="entry name" value="GST_CTER"/>
    <property type="match status" value="1"/>
</dbReference>
<dbReference type="Pfam" id="PF02798">
    <property type="entry name" value="GST_N"/>
    <property type="match status" value="1"/>
</dbReference>
<dbReference type="SFLD" id="SFLDG00358">
    <property type="entry name" value="Main_(cytGST)"/>
    <property type="match status" value="1"/>
</dbReference>
<evidence type="ECO:0008006" key="8">
    <source>
        <dbReference type="Google" id="ProtNLM"/>
    </source>
</evidence>
<evidence type="ECO:0000256" key="2">
    <source>
        <dbReference type="ARBA" id="ARBA00022490"/>
    </source>
</evidence>
<dbReference type="InterPro" id="IPR004045">
    <property type="entry name" value="Glutathione_S-Trfase_N"/>
</dbReference>
<dbReference type="Proteomes" id="UP000794436">
    <property type="component" value="Unassembled WGS sequence"/>
</dbReference>
<keyword evidence="7" id="KW-1185">Reference proteome</keyword>
<dbReference type="Pfam" id="PF00043">
    <property type="entry name" value="GST_C"/>
    <property type="match status" value="1"/>
</dbReference>
<dbReference type="SUPFAM" id="SSF47616">
    <property type="entry name" value="GST C-terminal domain-like"/>
    <property type="match status" value="1"/>
</dbReference>